<reference evidence="1" key="1">
    <citation type="submission" date="2025-08" db="UniProtKB">
        <authorList>
            <consortium name="Ensembl"/>
        </authorList>
    </citation>
    <scope>IDENTIFICATION</scope>
</reference>
<protein>
    <submittedName>
        <fullName evidence="1">Uncharacterized protein</fullName>
    </submittedName>
</protein>
<sequence>LKDGMCSEGPYDYERLPGEPVPPPCHPNGGYRIVNSVVPKEPPLLDKPGEGS</sequence>
<organism evidence="1 2">
    <name type="scientific">Spermophilus dauricus</name>
    <name type="common">Daurian ground squirrel</name>
    <dbReference type="NCBI Taxonomy" id="99837"/>
    <lineage>
        <taxon>Eukaryota</taxon>
        <taxon>Metazoa</taxon>
        <taxon>Chordata</taxon>
        <taxon>Craniata</taxon>
        <taxon>Vertebrata</taxon>
        <taxon>Euteleostomi</taxon>
        <taxon>Mammalia</taxon>
        <taxon>Eutheria</taxon>
        <taxon>Euarchontoglires</taxon>
        <taxon>Glires</taxon>
        <taxon>Rodentia</taxon>
        <taxon>Sciuromorpha</taxon>
        <taxon>Sciuridae</taxon>
        <taxon>Xerinae</taxon>
        <taxon>Marmotini</taxon>
        <taxon>Spermophilus</taxon>
    </lineage>
</organism>
<keyword evidence="2" id="KW-1185">Reference proteome</keyword>
<dbReference type="Ensembl" id="ENSSDAT00000003865.1">
    <property type="protein sequence ID" value="ENSSDAP00000003352.1"/>
    <property type="gene ID" value="ENSSDAG00000003200.1"/>
</dbReference>
<evidence type="ECO:0000313" key="1">
    <source>
        <dbReference type="Ensembl" id="ENSSDAP00000003352.1"/>
    </source>
</evidence>
<dbReference type="Proteomes" id="UP000694422">
    <property type="component" value="Unplaced"/>
</dbReference>
<evidence type="ECO:0000313" key="2">
    <source>
        <dbReference type="Proteomes" id="UP000694422"/>
    </source>
</evidence>
<accession>A0A8C9P177</accession>
<name>A0A8C9P177_SPEDA</name>
<reference evidence="1" key="2">
    <citation type="submission" date="2025-09" db="UniProtKB">
        <authorList>
            <consortium name="Ensembl"/>
        </authorList>
    </citation>
    <scope>IDENTIFICATION</scope>
</reference>
<dbReference type="AlphaFoldDB" id="A0A8C9P177"/>
<proteinExistence type="predicted"/>